<dbReference type="GO" id="GO:0007165">
    <property type="term" value="P:signal transduction"/>
    <property type="evidence" value="ECO:0007669"/>
    <property type="project" value="UniProtKB-KW"/>
</dbReference>
<evidence type="ECO:0000259" key="4">
    <source>
        <dbReference type="PROSITE" id="PS50111"/>
    </source>
</evidence>
<evidence type="ECO:0000313" key="5">
    <source>
        <dbReference type="EMBL" id="SEL38343.1"/>
    </source>
</evidence>
<evidence type="ECO:0000256" key="1">
    <source>
        <dbReference type="ARBA" id="ARBA00023224"/>
    </source>
</evidence>
<accession>A0A1H7PRE5</accession>
<dbReference type="PANTHER" id="PTHR32089:SF112">
    <property type="entry name" value="LYSOZYME-LIKE PROTEIN-RELATED"/>
    <property type="match status" value="1"/>
</dbReference>
<proteinExistence type="predicted"/>
<name>A0A1H7PRE5_9HYPH</name>
<feature type="domain" description="Methyl-accepting transducer" evidence="4">
    <location>
        <begin position="218"/>
        <end position="468"/>
    </location>
</feature>
<dbReference type="Gene3D" id="1.10.287.950">
    <property type="entry name" value="Methyl-accepting chemotaxis protein"/>
    <property type="match status" value="1"/>
</dbReference>
<dbReference type="EMBL" id="FOAN01000003">
    <property type="protein sequence ID" value="SEL38343.1"/>
    <property type="molecule type" value="Genomic_DNA"/>
</dbReference>
<feature type="transmembrane region" description="Helical" evidence="3">
    <location>
        <begin position="102"/>
        <end position="127"/>
    </location>
</feature>
<dbReference type="SUPFAM" id="SSF58104">
    <property type="entry name" value="Methyl-accepting chemotaxis protein (MCP) signaling domain"/>
    <property type="match status" value="1"/>
</dbReference>
<dbReference type="PROSITE" id="PS50111">
    <property type="entry name" value="CHEMOTAXIS_TRANSDUC_2"/>
    <property type="match status" value="1"/>
</dbReference>
<keyword evidence="1 2" id="KW-0807">Transducer</keyword>
<feature type="transmembrane region" description="Helical" evidence="3">
    <location>
        <begin position="69"/>
        <end position="90"/>
    </location>
</feature>
<dbReference type="OrthoDB" id="354287at2"/>
<reference evidence="6" key="1">
    <citation type="submission" date="2016-10" db="EMBL/GenBank/DDBJ databases">
        <authorList>
            <person name="Varghese N."/>
            <person name="Submissions S."/>
        </authorList>
    </citation>
    <scope>NUCLEOTIDE SEQUENCE [LARGE SCALE GENOMIC DNA]</scope>
    <source>
        <strain evidence="6">LMG 26383,CCUG 61248,R- 45681</strain>
    </source>
</reference>
<feature type="transmembrane region" description="Helical" evidence="3">
    <location>
        <begin position="20"/>
        <end position="38"/>
    </location>
</feature>
<dbReference type="InterPro" id="IPR004089">
    <property type="entry name" value="MCPsignal_dom"/>
</dbReference>
<protein>
    <submittedName>
        <fullName evidence="5">Methyl-accepting chemotaxis protein (MCP) signalling domain-containing protein</fullName>
    </submittedName>
</protein>
<evidence type="ECO:0000256" key="2">
    <source>
        <dbReference type="PROSITE-ProRule" id="PRU00284"/>
    </source>
</evidence>
<dbReference type="RefSeq" id="WP_091834097.1">
    <property type="nucleotide sequence ID" value="NZ_FOAN01000003.1"/>
</dbReference>
<gene>
    <name evidence="5" type="ORF">SAMN04515666_103581</name>
</gene>
<sequence>MQTDSAATYLTQLRLRVGGALTLLLWLFVPLTMLSWFVTGGAGSLTPLLITIGLAAFATLLWRYNPTGMVTQIILSLSSTGSALAFTYALKGAGWHEVSDSVLLIMLTLSAGWCAWQPLVATAVLALGHGSLIGALLSRSGTSLQGDALFLIGVIVQLGLLLWIIRQQSQTLTAAGDMAAQARDDAMAQAEELHQAQLHDMEREAARRQTTRDIVAGFNTQFLATLDTVLQDIRDLKGRAASLNEIADIANGEVTAVASTSEESSRNVSDVATATEQLSTAITAIDRQLATTQALVADMNGSARTTAGSVDVLDRAVQRIDGIVALIRGIAGQTNLLALNATIEAARAGDAGKGFAVVAGEVKSLSHQTAIATQDIAGQIAEIKQATSGVVETIAKLTAGMADMDERTISIAAALEEQGQMTHVISRSIAEVATGTEYLAQTTNNIRGSANQTHEVASEVLASTTALEGKAEELESTVHQFLQRVSAA</sequence>
<keyword evidence="3" id="KW-0812">Transmembrane</keyword>
<dbReference type="AlphaFoldDB" id="A0A1H7PRE5"/>
<keyword evidence="3" id="KW-0472">Membrane</keyword>
<feature type="transmembrane region" description="Helical" evidence="3">
    <location>
        <begin position="148"/>
        <end position="165"/>
    </location>
</feature>
<dbReference type="SMART" id="SM00283">
    <property type="entry name" value="MA"/>
    <property type="match status" value="1"/>
</dbReference>
<dbReference type="STRING" id="1036779.SAMN04515666_103581"/>
<keyword evidence="6" id="KW-1185">Reference proteome</keyword>
<dbReference type="Proteomes" id="UP000199664">
    <property type="component" value="Unassembled WGS sequence"/>
</dbReference>
<feature type="transmembrane region" description="Helical" evidence="3">
    <location>
        <begin position="44"/>
        <end position="62"/>
    </location>
</feature>
<dbReference type="Pfam" id="PF00015">
    <property type="entry name" value="MCPsignal"/>
    <property type="match status" value="1"/>
</dbReference>
<keyword evidence="3" id="KW-1133">Transmembrane helix</keyword>
<dbReference type="PANTHER" id="PTHR32089">
    <property type="entry name" value="METHYL-ACCEPTING CHEMOTAXIS PROTEIN MCPB"/>
    <property type="match status" value="1"/>
</dbReference>
<evidence type="ECO:0000256" key="3">
    <source>
        <dbReference type="SAM" id="Phobius"/>
    </source>
</evidence>
<organism evidence="5 6">
    <name type="scientific">Bosea lupini</name>
    <dbReference type="NCBI Taxonomy" id="1036779"/>
    <lineage>
        <taxon>Bacteria</taxon>
        <taxon>Pseudomonadati</taxon>
        <taxon>Pseudomonadota</taxon>
        <taxon>Alphaproteobacteria</taxon>
        <taxon>Hyphomicrobiales</taxon>
        <taxon>Boseaceae</taxon>
        <taxon>Bosea</taxon>
    </lineage>
</organism>
<dbReference type="GO" id="GO:0016020">
    <property type="term" value="C:membrane"/>
    <property type="evidence" value="ECO:0007669"/>
    <property type="project" value="InterPro"/>
</dbReference>
<evidence type="ECO:0000313" key="6">
    <source>
        <dbReference type="Proteomes" id="UP000199664"/>
    </source>
</evidence>